<dbReference type="EMBL" id="VUJX02000020">
    <property type="protein sequence ID" value="KAL0929263.1"/>
    <property type="molecule type" value="Genomic_DNA"/>
</dbReference>
<reference evidence="1 2" key="1">
    <citation type="journal article" date="2020" name="Phytopathology">
        <title>Genome Sequence Resources of Colletotrichum truncatum, C. plurivorum, C. musicola, and C. sojae: Four Species Pathogenic to Soybean (Glycine max).</title>
        <authorList>
            <person name="Rogerio F."/>
            <person name="Boufleur T.R."/>
            <person name="Ciampi-Guillardi M."/>
            <person name="Sukno S.A."/>
            <person name="Thon M.R."/>
            <person name="Massola Junior N.S."/>
            <person name="Baroncelli R."/>
        </authorList>
    </citation>
    <scope>NUCLEOTIDE SEQUENCE [LARGE SCALE GENOMIC DNA]</scope>
    <source>
        <strain evidence="1 2">CMES1059</strain>
    </source>
</reference>
<organism evidence="1 2">
    <name type="scientific">Colletotrichum truncatum</name>
    <name type="common">Anthracnose fungus</name>
    <name type="synonym">Colletotrichum capsici</name>
    <dbReference type="NCBI Taxonomy" id="5467"/>
    <lineage>
        <taxon>Eukaryota</taxon>
        <taxon>Fungi</taxon>
        <taxon>Dikarya</taxon>
        <taxon>Ascomycota</taxon>
        <taxon>Pezizomycotina</taxon>
        <taxon>Sordariomycetes</taxon>
        <taxon>Hypocreomycetidae</taxon>
        <taxon>Glomerellales</taxon>
        <taxon>Glomerellaceae</taxon>
        <taxon>Colletotrichum</taxon>
        <taxon>Colletotrichum truncatum species complex</taxon>
    </lineage>
</organism>
<proteinExistence type="predicted"/>
<sequence length="133" mass="15195">MTKRQRVMVSNNNSLTKEYSGHWKDCLELIQALKGLQSAEEQSKGNAALIRSINHRRALIGLLSAIETMNDLEQRCFKFERTILGRLRQRHNHLGWSDMALDAALKGINMEVSDVQDRLRRPEAALEQIVLQG</sequence>
<protein>
    <submittedName>
        <fullName evidence="1">Uncharacterized protein</fullName>
    </submittedName>
</protein>
<keyword evidence="2" id="KW-1185">Reference proteome</keyword>
<comment type="caution">
    <text evidence="1">The sequence shown here is derived from an EMBL/GenBank/DDBJ whole genome shotgun (WGS) entry which is preliminary data.</text>
</comment>
<dbReference type="Proteomes" id="UP000805649">
    <property type="component" value="Unassembled WGS sequence"/>
</dbReference>
<accession>A0ACC3YBR1</accession>
<gene>
    <name evidence="1" type="ORF">CTRU02_215804</name>
</gene>
<evidence type="ECO:0000313" key="2">
    <source>
        <dbReference type="Proteomes" id="UP000805649"/>
    </source>
</evidence>
<name>A0ACC3YBR1_COLTU</name>
<evidence type="ECO:0000313" key="1">
    <source>
        <dbReference type="EMBL" id="KAL0929263.1"/>
    </source>
</evidence>